<reference evidence="2" key="2">
    <citation type="submission" date="2016-02" db="EMBL/GenBank/DDBJ databases">
        <title>Genome sequencing of Aspergillus luchuensis NBRC 4314.</title>
        <authorList>
            <person name="Yamada O."/>
        </authorList>
    </citation>
    <scope>NUCLEOTIDE SEQUENCE [LARGE SCALE GENOMIC DNA]</scope>
    <source>
        <strain evidence="2">RIB 2604</strain>
    </source>
</reference>
<evidence type="ECO:0000313" key="2">
    <source>
        <dbReference type="Proteomes" id="UP000075230"/>
    </source>
</evidence>
<dbReference type="AlphaFoldDB" id="A0A146FFB4"/>
<dbReference type="EMBL" id="BCWF01000017">
    <property type="protein sequence ID" value="GAT24143.1"/>
    <property type="molecule type" value="Genomic_DNA"/>
</dbReference>
<proteinExistence type="predicted"/>
<evidence type="ECO:0000313" key="1">
    <source>
        <dbReference type="EMBL" id="GAT24143.1"/>
    </source>
</evidence>
<accession>A0A146FFB4</accession>
<organism evidence="1 2">
    <name type="scientific">Aspergillus kawachii</name>
    <name type="common">White koji mold</name>
    <name type="synonym">Aspergillus awamori var. kawachi</name>
    <dbReference type="NCBI Taxonomy" id="1069201"/>
    <lineage>
        <taxon>Eukaryota</taxon>
        <taxon>Fungi</taxon>
        <taxon>Dikarya</taxon>
        <taxon>Ascomycota</taxon>
        <taxon>Pezizomycotina</taxon>
        <taxon>Eurotiomycetes</taxon>
        <taxon>Eurotiomycetidae</taxon>
        <taxon>Eurotiales</taxon>
        <taxon>Aspergillaceae</taxon>
        <taxon>Aspergillus</taxon>
        <taxon>Aspergillus subgen. Circumdati</taxon>
    </lineage>
</organism>
<dbReference type="GO" id="GO:0016301">
    <property type="term" value="F:kinase activity"/>
    <property type="evidence" value="ECO:0007669"/>
    <property type="project" value="UniProtKB-KW"/>
</dbReference>
<name>A0A146FFB4_ASPKA</name>
<sequence>MERSTEAECGEGCGTWIRCCVQSWQGFPNNNNTPKNNVDLN</sequence>
<dbReference type="Proteomes" id="UP000075230">
    <property type="component" value="Unassembled WGS sequence"/>
</dbReference>
<keyword evidence="1" id="KW-0418">Kinase</keyword>
<reference evidence="1 2" key="1">
    <citation type="journal article" date="2016" name="DNA Res.">
        <title>Genome sequence of Aspergillus luchuensis NBRC 4314.</title>
        <authorList>
            <person name="Yamada O."/>
            <person name="Machida M."/>
            <person name="Hosoyama A."/>
            <person name="Goto M."/>
            <person name="Takahashi T."/>
            <person name="Futagami T."/>
            <person name="Yamagata Y."/>
            <person name="Takeuchi M."/>
            <person name="Kobayashi T."/>
            <person name="Koike H."/>
            <person name="Abe K."/>
            <person name="Asai K."/>
            <person name="Arita M."/>
            <person name="Fujita N."/>
            <person name="Fukuda K."/>
            <person name="Higa K."/>
            <person name="Horikawa H."/>
            <person name="Ishikawa T."/>
            <person name="Jinno K."/>
            <person name="Kato Y."/>
            <person name="Kirimura K."/>
            <person name="Mizutani O."/>
            <person name="Nakasone K."/>
            <person name="Sano M."/>
            <person name="Shiraishi Y."/>
            <person name="Tsukahara M."/>
            <person name="Gomi K."/>
        </authorList>
    </citation>
    <scope>NUCLEOTIDE SEQUENCE [LARGE SCALE GENOMIC DNA]</scope>
    <source>
        <strain evidence="1 2">RIB 2604</strain>
    </source>
</reference>
<comment type="caution">
    <text evidence="1">The sequence shown here is derived from an EMBL/GenBank/DDBJ whole genome shotgun (WGS) entry which is preliminary data.</text>
</comment>
<keyword evidence="1" id="KW-0808">Transferase</keyword>
<protein>
    <submittedName>
        <fullName evidence="1">Serine/threonine-protein kinase Sid2</fullName>
    </submittedName>
</protein>
<gene>
    <name evidence="1" type="ORF">RIB2604_01712860</name>
</gene>